<feature type="transmembrane region" description="Helical" evidence="5">
    <location>
        <begin position="63"/>
        <end position="82"/>
    </location>
</feature>
<organism evidence="7 8">
    <name type="scientific">Candidatus Woesebacteria bacterium RIFCSPLOWO2_01_FULL_44_14</name>
    <dbReference type="NCBI Taxonomy" id="1802525"/>
    <lineage>
        <taxon>Bacteria</taxon>
        <taxon>Candidatus Woeseibacteriota</taxon>
    </lineage>
</organism>
<dbReference type="EMBL" id="MGHL01000006">
    <property type="protein sequence ID" value="OGM70066.1"/>
    <property type="molecule type" value="Genomic_DNA"/>
</dbReference>
<dbReference type="STRING" id="1802525.A2975_03250"/>
<evidence type="ECO:0000256" key="5">
    <source>
        <dbReference type="SAM" id="Phobius"/>
    </source>
</evidence>
<comment type="caution">
    <text evidence="7">The sequence shown here is derived from an EMBL/GenBank/DDBJ whole genome shotgun (WGS) entry which is preliminary data.</text>
</comment>
<feature type="transmembrane region" description="Helical" evidence="5">
    <location>
        <begin position="332"/>
        <end position="352"/>
    </location>
</feature>
<protein>
    <recommendedName>
        <fullName evidence="6">O-antigen ligase-related domain-containing protein</fullName>
    </recommendedName>
</protein>
<proteinExistence type="predicted"/>
<reference evidence="7 8" key="1">
    <citation type="journal article" date="2016" name="Nat. Commun.">
        <title>Thousands of microbial genomes shed light on interconnected biogeochemical processes in an aquifer system.</title>
        <authorList>
            <person name="Anantharaman K."/>
            <person name="Brown C.T."/>
            <person name="Hug L.A."/>
            <person name="Sharon I."/>
            <person name="Castelle C.J."/>
            <person name="Probst A.J."/>
            <person name="Thomas B.C."/>
            <person name="Singh A."/>
            <person name="Wilkins M.J."/>
            <person name="Karaoz U."/>
            <person name="Brodie E.L."/>
            <person name="Williams K.H."/>
            <person name="Hubbard S.S."/>
            <person name="Banfield J.F."/>
        </authorList>
    </citation>
    <scope>NUCLEOTIDE SEQUENCE [LARGE SCALE GENOMIC DNA]</scope>
</reference>
<evidence type="ECO:0000256" key="3">
    <source>
        <dbReference type="ARBA" id="ARBA00022989"/>
    </source>
</evidence>
<evidence type="ECO:0000259" key="6">
    <source>
        <dbReference type="Pfam" id="PF04932"/>
    </source>
</evidence>
<feature type="transmembrane region" description="Helical" evidence="5">
    <location>
        <begin position="185"/>
        <end position="218"/>
    </location>
</feature>
<dbReference type="GO" id="GO:0016020">
    <property type="term" value="C:membrane"/>
    <property type="evidence" value="ECO:0007669"/>
    <property type="project" value="UniProtKB-SubCell"/>
</dbReference>
<keyword evidence="2 5" id="KW-0812">Transmembrane</keyword>
<keyword evidence="4 5" id="KW-0472">Membrane</keyword>
<evidence type="ECO:0000256" key="2">
    <source>
        <dbReference type="ARBA" id="ARBA00022692"/>
    </source>
</evidence>
<sequence length="373" mass="41697">MKFHLRLFQILVLLLPVQLGLHFWPAWATVFGIRIDYLAPKIYLTDVIVILLLAAWRFKHLHITRYTLLFLAFAVVNILGAARWQVALVWWLKYLEIGLLAYYVSQNWREIKKWVSKPLAIAISYTTLLAVWQLFVQKTIGGPFWFFGERTFAANTPGIALVDLFGYQIMRPYAAFGHPNQMAGFALAAAPVLGLPLVILSFSRSAILAAGIIGVIFLFRRKLAGSLKYLPLLTIIFSLLLPILATRILAMTDNLAQSVDQRLVLASKAGELFGRSPLVGVGLGNFIPASLNRQPVHNIFLLVATETGVVGLLLLSYLLIRSLRNSLKIRNWKLVISILAILLIGLADHYWLTLQQTQLLFGIVIGASLSKDA</sequence>
<evidence type="ECO:0000313" key="7">
    <source>
        <dbReference type="EMBL" id="OGM70066.1"/>
    </source>
</evidence>
<accession>A0A1F8C161</accession>
<gene>
    <name evidence="7" type="ORF">A2975_03250</name>
</gene>
<dbReference type="Pfam" id="PF04932">
    <property type="entry name" value="Wzy_C"/>
    <property type="match status" value="1"/>
</dbReference>
<feature type="transmembrane region" description="Helical" evidence="5">
    <location>
        <begin position="299"/>
        <end position="320"/>
    </location>
</feature>
<comment type="subcellular location">
    <subcellularLocation>
        <location evidence="1">Membrane</location>
        <topology evidence="1">Multi-pass membrane protein</topology>
    </subcellularLocation>
</comment>
<dbReference type="PANTHER" id="PTHR37422">
    <property type="entry name" value="TEICHURONIC ACID BIOSYNTHESIS PROTEIN TUAE"/>
    <property type="match status" value="1"/>
</dbReference>
<feature type="domain" description="O-antigen ligase-related" evidence="6">
    <location>
        <begin position="192"/>
        <end position="315"/>
    </location>
</feature>
<evidence type="ECO:0000256" key="4">
    <source>
        <dbReference type="ARBA" id="ARBA00023136"/>
    </source>
</evidence>
<dbReference type="InterPro" id="IPR051533">
    <property type="entry name" value="WaaL-like"/>
</dbReference>
<dbReference type="Proteomes" id="UP000178429">
    <property type="component" value="Unassembled WGS sequence"/>
</dbReference>
<evidence type="ECO:0000256" key="1">
    <source>
        <dbReference type="ARBA" id="ARBA00004141"/>
    </source>
</evidence>
<dbReference type="InterPro" id="IPR007016">
    <property type="entry name" value="O-antigen_ligase-rel_domated"/>
</dbReference>
<evidence type="ECO:0000313" key="8">
    <source>
        <dbReference type="Proteomes" id="UP000178429"/>
    </source>
</evidence>
<name>A0A1F8C161_9BACT</name>
<keyword evidence="3 5" id="KW-1133">Transmembrane helix</keyword>
<feature type="transmembrane region" description="Helical" evidence="5">
    <location>
        <begin position="230"/>
        <end position="250"/>
    </location>
</feature>
<feature type="transmembrane region" description="Helical" evidence="5">
    <location>
        <begin position="88"/>
        <end position="105"/>
    </location>
</feature>
<feature type="transmembrane region" description="Helical" evidence="5">
    <location>
        <begin position="117"/>
        <end position="135"/>
    </location>
</feature>
<dbReference type="AlphaFoldDB" id="A0A1F8C161"/>
<dbReference type="PANTHER" id="PTHR37422:SF13">
    <property type="entry name" value="LIPOPOLYSACCHARIDE BIOSYNTHESIS PROTEIN PA4999-RELATED"/>
    <property type="match status" value="1"/>
</dbReference>
<feature type="transmembrane region" description="Helical" evidence="5">
    <location>
        <begin position="38"/>
        <end position="56"/>
    </location>
</feature>